<dbReference type="InterPro" id="IPR025528">
    <property type="entry name" value="BrnA_antitoxin"/>
</dbReference>
<feature type="region of interest" description="Disordered" evidence="1">
    <location>
        <begin position="42"/>
        <end position="62"/>
    </location>
</feature>
<sequence length="158" mass="17444">MTANKPSTPVDWVDPDDAPELDGHFFDNAEVRIGDRIVRTATDTMSKRGRGRPPAGKAAKVQQTLKLSPEVVEYFRATGEGWMTRIDDVLQQHVDRARHLASEEPTDDDRPLTLFERMMNLSRGPAKVGRDSGSGAYREVGPRGGRGTATDIDAKKRA</sequence>
<evidence type="ECO:0000313" key="3">
    <source>
        <dbReference type="Proteomes" id="UP001595615"/>
    </source>
</evidence>
<evidence type="ECO:0000313" key="2">
    <source>
        <dbReference type="EMBL" id="MFC3712266.1"/>
    </source>
</evidence>
<evidence type="ECO:0000256" key="1">
    <source>
        <dbReference type="SAM" id="MobiDB-lite"/>
    </source>
</evidence>
<proteinExistence type="predicted"/>
<comment type="caution">
    <text evidence="2">The sequence shown here is derived from an EMBL/GenBank/DDBJ whole genome shotgun (WGS) entry which is preliminary data.</text>
</comment>
<name>A0ABV7X8M3_9SPHN</name>
<dbReference type="Proteomes" id="UP001595615">
    <property type="component" value="Unassembled WGS sequence"/>
</dbReference>
<protein>
    <submittedName>
        <fullName evidence="2">BrnA antitoxin family protein</fullName>
    </submittedName>
</protein>
<reference evidence="3" key="1">
    <citation type="journal article" date="2019" name="Int. J. Syst. Evol. Microbiol.">
        <title>The Global Catalogue of Microorganisms (GCM) 10K type strain sequencing project: providing services to taxonomists for standard genome sequencing and annotation.</title>
        <authorList>
            <consortium name="The Broad Institute Genomics Platform"/>
            <consortium name="The Broad Institute Genome Sequencing Center for Infectious Disease"/>
            <person name="Wu L."/>
            <person name="Ma J."/>
        </authorList>
    </citation>
    <scope>NUCLEOTIDE SEQUENCE [LARGE SCALE GENOMIC DNA]</scope>
    <source>
        <strain evidence="3">KCTC 42644</strain>
    </source>
</reference>
<feature type="region of interest" description="Disordered" evidence="1">
    <location>
        <begin position="122"/>
        <end position="158"/>
    </location>
</feature>
<dbReference type="RefSeq" id="WP_380858800.1">
    <property type="nucleotide sequence ID" value="NZ_JBHRXV010000004.1"/>
</dbReference>
<gene>
    <name evidence="2" type="ORF">ACFOMD_06775</name>
</gene>
<dbReference type="Pfam" id="PF14384">
    <property type="entry name" value="BrnA_antitoxin"/>
    <property type="match status" value="1"/>
</dbReference>
<dbReference type="EMBL" id="JBHRXV010000004">
    <property type="protein sequence ID" value="MFC3712266.1"/>
    <property type="molecule type" value="Genomic_DNA"/>
</dbReference>
<organism evidence="2 3">
    <name type="scientific">Sphingoaurantiacus capsulatus</name>
    <dbReference type="NCBI Taxonomy" id="1771310"/>
    <lineage>
        <taxon>Bacteria</taxon>
        <taxon>Pseudomonadati</taxon>
        <taxon>Pseudomonadota</taxon>
        <taxon>Alphaproteobacteria</taxon>
        <taxon>Sphingomonadales</taxon>
        <taxon>Sphingosinicellaceae</taxon>
        <taxon>Sphingoaurantiacus</taxon>
    </lineage>
</organism>
<keyword evidence="3" id="KW-1185">Reference proteome</keyword>
<accession>A0ABV7X8M3</accession>